<protein>
    <submittedName>
        <fullName evidence="12">Serine protease HTRA1-like isoform X1</fullName>
    </submittedName>
</protein>
<dbReference type="RefSeq" id="XP_054937256.1">
    <property type="nucleotide sequence ID" value="XM_055081281.1"/>
</dbReference>
<evidence type="ECO:0000256" key="6">
    <source>
        <dbReference type="ARBA" id="ARBA00023319"/>
    </source>
</evidence>
<dbReference type="InterPro" id="IPR009030">
    <property type="entry name" value="Growth_fac_rcpt_cys_sf"/>
</dbReference>
<feature type="chain" id="PRO_5040785233" evidence="8">
    <location>
        <begin position="26"/>
        <end position="292"/>
    </location>
</feature>
<dbReference type="CDD" id="cd00104">
    <property type="entry name" value="KAZAL_FS"/>
    <property type="match status" value="1"/>
</dbReference>
<feature type="domain" description="Kazal-like" evidence="10">
    <location>
        <begin position="99"/>
        <end position="146"/>
    </location>
</feature>
<evidence type="ECO:0000256" key="3">
    <source>
        <dbReference type="ARBA" id="ARBA00022729"/>
    </source>
</evidence>
<evidence type="ECO:0000256" key="8">
    <source>
        <dbReference type="SAM" id="SignalP"/>
    </source>
</evidence>
<evidence type="ECO:0000313" key="11">
    <source>
        <dbReference type="Proteomes" id="UP000248484"/>
    </source>
</evidence>
<dbReference type="FunFam" id="3.30.60.30:FF:000026">
    <property type="entry name" value="Insulin-like growth factor-binding protein 7"/>
    <property type="match status" value="1"/>
</dbReference>
<dbReference type="SUPFAM" id="SSF57184">
    <property type="entry name" value="Growth factor receptor domain"/>
    <property type="match status" value="1"/>
</dbReference>
<evidence type="ECO:0000256" key="7">
    <source>
        <dbReference type="SAM" id="MobiDB-lite"/>
    </source>
</evidence>
<dbReference type="InterPro" id="IPR002350">
    <property type="entry name" value="Kazal_dom"/>
</dbReference>
<dbReference type="SMART" id="SM00121">
    <property type="entry name" value="IB"/>
    <property type="match status" value="1"/>
</dbReference>
<sequence length="292" mass="31073">MQPPRAPFLPPLLLLLLFAAPGAAGCPERCEPARCAPPPGHCEGGRVRDACGCCEVCGAPEGAECGLQEGPCGEGLQCVVPFGVPASATVRRRAQAGLCVCSSSEPVCGSDATTYANLCRLRAASRRSERLQRPPVIVLQRGACGQGTEKYSDVTLGPSKDEEEDSLQHTPPWQCILRYHWFRGLNLGWSLEDGVPETGPHMGSSCSGCFGWRRVADDRFTHGRKRGLDRKCQGDWGRAGGRLPRPACHSPLASRPWTNPAIILAELLSSHFVLSPASCLLSGSGCATISSL</sequence>
<evidence type="ECO:0000256" key="5">
    <source>
        <dbReference type="ARBA" id="ARBA00023183"/>
    </source>
</evidence>
<dbReference type="GO" id="GO:0001558">
    <property type="term" value="P:regulation of cell growth"/>
    <property type="evidence" value="ECO:0007669"/>
    <property type="project" value="InterPro"/>
</dbReference>
<dbReference type="PANTHER" id="PTHR14186:SF19">
    <property type="entry name" value="INSULIN-LIKE GROWTH FACTOR-BINDING PROTEIN 7"/>
    <property type="match status" value="1"/>
</dbReference>
<dbReference type="GO" id="GO:0009966">
    <property type="term" value="P:regulation of signal transduction"/>
    <property type="evidence" value="ECO:0007669"/>
    <property type="project" value="TreeGrafter"/>
</dbReference>
<dbReference type="GO" id="GO:0005520">
    <property type="term" value="F:insulin-like growth factor binding"/>
    <property type="evidence" value="ECO:0007669"/>
    <property type="project" value="InterPro"/>
</dbReference>
<dbReference type="PANTHER" id="PTHR14186">
    <property type="entry name" value="INSULIN-LIKE GROWTH FACTOR BINDING PROTEIN-RELATED"/>
    <property type="match status" value="1"/>
</dbReference>
<feature type="signal peptide" evidence="8">
    <location>
        <begin position="1"/>
        <end position="25"/>
    </location>
</feature>
<comment type="subcellular location">
    <subcellularLocation>
        <location evidence="1">Secreted</location>
    </subcellularLocation>
</comment>
<reference evidence="12" key="1">
    <citation type="submission" date="2025-08" db="UniProtKB">
        <authorList>
            <consortium name="RefSeq"/>
        </authorList>
    </citation>
    <scope>IDENTIFICATION</scope>
    <source>
        <tissue evidence="12">Muscle</tissue>
    </source>
</reference>
<dbReference type="GeneID" id="114484610"/>
<dbReference type="Pfam" id="PF00219">
    <property type="entry name" value="IGFBP"/>
    <property type="match status" value="1"/>
</dbReference>
<dbReference type="PROSITE" id="PS51465">
    <property type="entry name" value="KAZAL_2"/>
    <property type="match status" value="1"/>
</dbReference>
<proteinExistence type="predicted"/>
<dbReference type="SMART" id="SM00280">
    <property type="entry name" value="KAZAL"/>
    <property type="match status" value="1"/>
</dbReference>
<evidence type="ECO:0000256" key="2">
    <source>
        <dbReference type="ARBA" id="ARBA00022525"/>
    </source>
</evidence>
<dbReference type="Gene3D" id="4.10.40.20">
    <property type="match status" value="1"/>
</dbReference>
<dbReference type="AlphaFoldDB" id="A0A9W2WDC8"/>
<feature type="domain" description="IGFBP N-terminal" evidence="9">
    <location>
        <begin position="22"/>
        <end position="102"/>
    </location>
</feature>
<keyword evidence="6" id="KW-0393">Immunoglobulin domain</keyword>
<dbReference type="Proteomes" id="UP000248484">
    <property type="component" value="Chromosome 20"/>
</dbReference>
<dbReference type="InterPro" id="IPR011390">
    <property type="entry name" value="IGFBP_rP_mac25"/>
</dbReference>
<dbReference type="OrthoDB" id="4217619at2759"/>
<dbReference type="InterPro" id="IPR000867">
    <property type="entry name" value="IGFBP-like"/>
</dbReference>
<organism evidence="11 12">
    <name type="scientific">Physeter macrocephalus</name>
    <name type="common">Sperm whale</name>
    <name type="synonym">Physeter catodon</name>
    <dbReference type="NCBI Taxonomy" id="9755"/>
    <lineage>
        <taxon>Eukaryota</taxon>
        <taxon>Metazoa</taxon>
        <taxon>Chordata</taxon>
        <taxon>Craniata</taxon>
        <taxon>Vertebrata</taxon>
        <taxon>Euteleostomi</taxon>
        <taxon>Mammalia</taxon>
        <taxon>Eutheria</taxon>
        <taxon>Laurasiatheria</taxon>
        <taxon>Artiodactyla</taxon>
        <taxon>Whippomorpha</taxon>
        <taxon>Cetacea</taxon>
        <taxon>Odontoceti</taxon>
        <taxon>Physeteridae</taxon>
        <taxon>Physeter</taxon>
    </lineage>
</organism>
<evidence type="ECO:0000313" key="12">
    <source>
        <dbReference type="RefSeq" id="XP_054937256.1"/>
    </source>
</evidence>
<dbReference type="FunFam" id="4.10.40.20:FF:000004">
    <property type="entry name" value="HtrA serine peptidase 3"/>
    <property type="match status" value="1"/>
</dbReference>
<gene>
    <name evidence="12" type="primary">LOC114484610</name>
</gene>
<feature type="region of interest" description="Disordered" evidence="7">
    <location>
        <begin position="148"/>
        <end position="167"/>
    </location>
</feature>
<dbReference type="PROSITE" id="PS51323">
    <property type="entry name" value="IGFBP_N_2"/>
    <property type="match status" value="1"/>
</dbReference>
<name>A0A9W2WDC8_PHYMC</name>
<keyword evidence="2" id="KW-0964">Secreted</keyword>
<dbReference type="Pfam" id="PF07648">
    <property type="entry name" value="Kazal_2"/>
    <property type="match status" value="1"/>
</dbReference>
<evidence type="ECO:0000259" key="9">
    <source>
        <dbReference type="PROSITE" id="PS51323"/>
    </source>
</evidence>
<dbReference type="GO" id="GO:0005576">
    <property type="term" value="C:extracellular region"/>
    <property type="evidence" value="ECO:0007669"/>
    <property type="project" value="UniProtKB-SubCell"/>
</dbReference>
<accession>A0A9W2WDC8</accession>
<keyword evidence="11" id="KW-1185">Reference proteome</keyword>
<evidence type="ECO:0000259" key="10">
    <source>
        <dbReference type="PROSITE" id="PS51465"/>
    </source>
</evidence>
<dbReference type="Gene3D" id="3.30.60.30">
    <property type="match status" value="1"/>
</dbReference>
<evidence type="ECO:0000256" key="1">
    <source>
        <dbReference type="ARBA" id="ARBA00004613"/>
    </source>
</evidence>
<evidence type="ECO:0000256" key="4">
    <source>
        <dbReference type="ARBA" id="ARBA00023157"/>
    </source>
</evidence>
<keyword evidence="3 8" id="KW-0732">Signal</keyword>
<keyword evidence="5" id="KW-0340">Growth factor binding</keyword>
<keyword evidence="4" id="KW-1015">Disulfide bond</keyword>
<dbReference type="SUPFAM" id="SSF100895">
    <property type="entry name" value="Kazal-type serine protease inhibitors"/>
    <property type="match status" value="1"/>
</dbReference>
<dbReference type="InterPro" id="IPR036058">
    <property type="entry name" value="Kazal_dom_sf"/>
</dbReference>
<dbReference type="PROSITE" id="PS51257">
    <property type="entry name" value="PROKAR_LIPOPROTEIN"/>
    <property type="match status" value="1"/>
</dbReference>